<dbReference type="RefSeq" id="WP_186302139.1">
    <property type="nucleotide sequence ID" value="NZ_JAKRDF010000012.1"/>
</dbReference>
<gene>
    <name evidence="2" type="ORF">MHK08_09535</name>
</gene>
<proteinExistence type="predicted"/>
<evidence type="ECO:0000313" key="3">
    <source>
        <dbReference type="Proteomes" id="UP001521911"/>
    </source>
</evidence>
<evidence type="ECO:0000256" key="1">
    <source>
        <dbReference type="SAM" id="Phobius"/>
    </source>
</evidence>
<name>A0ABS9PWV6_9CORY</name>
<evidence type="ECO:0000313" key="2">
    <source>
        <dbReference type="EMBL" id="MCG7276708.1"/>
    </source>
</evidence>
<organism evidence="2 3">
    <name type="scientific">Corynebacterium singulare</name>
    <dbReference type="NCBI Taxonomy" id="161899"/>
    <lineage>
        <taxon>Bacteria</taxon>
        <taxon>Bacillati</taxon>
        <taxon>Actinomycetota</taxon>
        <taxon>Actinomycetes</taxon>
        <taxon>Mycobacteriales</taxon>
        <taxon>Corynebacteriaceae</taxon>
        <taxon>Corynebacterium</taxon>
    </lineage>
</organism>
<keyword evidence="3" id="KW-1185">Reference proteome</keyword>
<sequence length="57" mass="5543">MLTNAAEFLTANPDMINPEGIKLIAGVFLGGLAALALGVGSSIAGPTALLASSMAEA</sequence>
<protein>
    <submittedName>
        <fullName evidence="2">Uncharacterized protein</fullName>
    </submittedName>
</protein>
<feature type="transmembrane region" description="Helical" evidence="1">
    <location>
        <begin position="23"/>
        <end position="51"/>
    </location>
</feature>
<keyword evidence="1" id="KW-0472">Membrane</keyword>
<keyword evidence="1" id="KW-1133">Transmembrane helix</keyword>
<comment type="caution">
    <text evidence="2">The sequence shown here is derived from an EMBL/GenBank/DDBJ whole genome shotgun (WGS) entry which is preliminary data.</text>
</comment>
<reference evidence="2 3" key="1">
    <citation type="submission" date="2022-02" db="EMBL/GenBank/DDBJ databases">
        <title>Uncovering new skin microbiome diversity through culturing and metagenomics.</title>
        <authorList>
            <person name="Conlan S."/>
            <person name="Deming C."/>
            <person name="Nisc Comparative Sequencing Program N."/>
            <person name="Segre J.A."/>
        </authorList>
    </citation>
    <scope>NUCLEOTIDE SEQUENCE [LARGE SCALE GENOMIC DNA]</scope>
    <source>
        <strain evidence="2 3">ACRQV</strain>
    </source>
</reference>
<dbReference type="Proteomes" id="UP001521911">
    <property type="component" value="Unassembled WGS sequence"/>
</dbReference>
<keyword evidence="1" id="KW-0812">Transmembrane</keyword>
<dbReference type="EMBL" id="JAKRDF010000012">
    <property type="protein sequence ID" value="MCG7276708.1"/>
    <property type="molecule type" value="Genomic_DNA"/>
</dbReference>
<accession>A0ABS9PWV6</accession>